<feature type="region of interest" description="Disordered" evidence="1">
    <location>
        <begin position="93"/>
        <end position="112"/>
    </location>
</feature>
<name>A0ABZ2KE90_9BACT</name>
<feature type="compositionally biased region" description="Pro residues" evidence="1">
    <location>
        <begin position="39"/>
        <end position="70"/>
    </location>
</feature>
<evidence type="ECO:0000313" key="3">
    <source>
        <dbReference type="EMBL" id="WXA96963.1"/>
    </source>
</evidence>
<feature type="region of interest" description="Disordered" evidence="1">
    <location>
        <begin position="20"/>
        <end position="71"/>
    </location>
</feature>
<evidence type="ECO:0000313" key="4">
    <source>
        <dbReference type="Proteomes" id="UP001379533"/>
    </source>
</evidence>
<proteinExistence type="predicted"/>
<protein>
    <submittedName>
        <fullName evidence="3">Uncharacterized protein</fullName>
    </submittedName>
</protein>
<evidence type="ECO:0000256" key="2">
    <source>
        <dbReference type="SAM" id="SignalP"/>
    </source>
</evidence>
<keyword evidence="4" id="KW-1185">Reference proteome</keyword>
<dbReference type="PROSITE" id="PS51257">
    <property type="entry name" value="PROKAR_LIPOPROTEIN"/>
    <property type="match status" value="1"/>
</dbReference>
<feature type="signal peptide" evidence="2">
    <location>
        <begin position="1"/>
        <end position="23"/>
    </location>
</feature>
<dbReference type="RefSeq" id="WP_394847580.1">
    <property type="nucleotide sequence ID" value="NZ_CP089982.1"/>
</dbReference>
<reference evidence="3 4" key="1">
    <citation type="submission" date="2021-12" db="EMBL/GenBank/DDBJ databases">
        <title>Discovery of the Pendulisporaceae a myxobacterial family with distinct sporulation behavior and unique specialized metabolism.</title>
        <authorList>
            <person name="Garcia R."/>
            <person name="Popoff A."/>
            <person name="Bader C.D."/>
            <person name="Loehr J."/>
            <person name="Walesch S."/>
            <person name="Walt C."/>
            <person name="Boldt J."/>
            <person name="Bunk B."/>
            <person name="Haeckl F.J.F.P.J."/>
            <person name="Gunesch A.P."/>
            <person name="Birkelbach J."/>
            <person name="Nuebel U."/>
            <person name="Pietschmann T."/>
            <person name="Bach T."/>
            <person name="Mueller R."/>
        </authorList>
    </citation>
    <scope>NUCLEOTIDE SEQUENCE [LARGE SCALE GENOMIC DNA]</scope>
    <source>
        <strain evidence="3 4">MSr12523</strain>
    </source>
</reference>
<gene>
    <name evidence="3" type="ORF">LZC95_08950</name>
</gene>
<feature type="chain" id="PRO_5045624444" evidence="2">
    <location>
        <begin position="24"/>
        <end position="217"/>
    </location>
</feature>
<organism evidence="3 4">
    <name type="scientific">Pendulispora brunnea</name>
    <dbReference type="NCBI Taxonomy" id="2905690"/>
    <lineage>
        <taxon>Bacteria</taxon>
        <taxon>Pseudomonadati</taxon>
        <taxon>Myxococcota</taxon>
        <taxon>Myxococcia</taxon>
        <taxon>Myxococcales</taxon>
        <taxon>Sorangiineae</taxon>
        <taxon>Pendulisporaceae</taxon>
        <taxon>Pendulispora</taxon>
    </lineage>
</organism>
<dbReference type="EMBL" id="CP089982">
    <property type="protein sequence ID" value="WXA96963.1"/>
    <property type="molecule type" value="Genomic_DNA"/>
</dbReference>
<dbReference type="Proteomes" id="UP001379533">
    <property type="component" value="Chromosome"/>
</dbReference>
<accession>A0ABZ2KE90</accession>
<keyword evidence="2" id="KW-0732">Signal</keyword>
<sequence>MRASTLKVIAAIAALTMGISACGGDEAPPPKTQEEAVPAAPPPPPPAPEPVATTPPPAPEPPPPPPPPPAINVVALKITPKAGKVKAIEVASDGSITADGKPVGKVSADSVSDASGTTLFSVTSDGAVSGGSASGLKFGAGDELAGDDGSKVTVNDDGTITHQKPKAKKADTVAKVDGASASGKREAALVTLAWVLGKAPAAKAAPAAKSATEKPKK</sequence>
<evidence type="ECO:0000256" key="1">
    <source>
        <dbReference type="SAM" id="MobiDB-lite"/>
    </source>
</evidence>